<protein>
    <submittedName>
        <fullName evidence="1">Uncharacterized protein</fullName>
    </submittedName>
</protein>
<dbReference type="EnsemblPlants" id="OB10G13330.1">
    <property type="protein sequence ID" value="OB10G13330.1"/>
    <property type="gene ID" value="OB10G13330"/>
</dbReference>
<accession>J3N1D5</accession>
<dbReference type="Gramene" id="OB10G13330.1">
    <property type="protein sequence ID" value="OB10G13330.1"/>
    <property type="gene ID" value="OB10G13330"/>
</dbReference>
<name>J3N1D5_ORYBR</name>
<sequence>MTTLLWMNLRTELLERSGKTARGASAWLHQHVVQARNKLPGNVIWSPARNLFYFGSHVHGMSLNCICIIGRFHRGNNFFPTSKAMTIKHLTHLDIAKTMVFHPYMFISCQKKVTRLFLLLPFWLRHTKIIFL</sequence>
<dbReference type="Proteomes" id="UP000006038">
    <property type="component" value="Chromosome 10"/>
</dbReference>
<proteinExistence type="predicted"/>
<keyword evidence="2" id="KW-1185">Reference proteome</keyword>
<evidence type="ECO:0000313" key="2">
    <source>
        <dbReference type="Proteomes" id="UP000006038"/>
    </source>
</evidence>
<dbReference type="AlphaFoldDB" id="J3N1D5"/>
<dbReference type="HOGENOM" id="CLU_1920324_0_0_1"/>
<organism evidence="1">
    <name type="scientific">Oryza brachyantha</name>
    <name type="common">malo sina</name>
    <dbReference type="NCBI Taxonomy" id="4533"/>
    <lineage>
        <taxon>Eukaryota</taxon>
        <taxon>Viridiplantae</taxon>
        <taxon>Streptophyta</taxon>
        <taxon>Embryophyta</taxon>
        <taxon>Tracheophyta</taxon>
        <taxon>Spermatophyta</taxon>
        <taxon>Magnoliopsida</taxon>
        <taxon>Liliopsida</taxon>
        <taxon>Poales</taxon>
        <taxon>Poaceae</taxon>
        <taxon>BOP clade</taxon>
        <taxon>Oryzoideae</taxon>
        <taxon>Oryzeae</taxon>
        <taxon>Oryzinae</taxon>
        <taxon>Oryza</taxon>
    </lineage>
</organism>
<reference evidence="1" key="1">
    <citation type="journal article" date="2013" name="Nat. Commun.">
        <title>Whole-genome sequencing of Oryza brachyantha reveals mechanisms underlying Oryza genome evolution.</title>
        <authorList>
            <person name="Chen J."/>
            <person name="Huang Q."/>
            <person name="Gao D."/>
            <person name="Wang J."/>
            <person name="Lang Y."/>
            <person name="Liu T."/>
            <person name="Li B."/>
            <person name="Bai Z."/>
            <person name="Luis Goicoechea J."/>
            <person name="Liang C."/>
            <person name="Chen C."/>
            <person name="Zhang W."/>
            <person name="Sun S."/>
            <person name="Liao Y."/>
            <person name="Zhang X."/>
            <person name="Yang L."/>
            <person name="Song C."/>
            <person name="Wang M."/>
            <person name="Shi J."/>
            <person name="Liu G."/>
            <person name="Liu J."/>
            <person name="Zhou H."/>
            <person name="Zhou W."/>
            <person name="Yu Q."/>
            <person name="An N."/>
            <person name="Chen Y."/>
            <person name="Cai Q."/>
            <person name="Wang B."/>
            <person name="Liu B."/>
            <person name="Min J."/>
            <person name="Huang Y."/>
            <person name="Wu H."/>
            <person name="Li Z."/>
            <person name="Zhang Y."/>
            <person name="Yin Y."/>
            <person name="Song W."/>
            <person name="Jiang J."/>
            <person name="Jackson S.A."/>
            <person name="Wing R.A."/>
            <person name="Wang J."/>
            <person name="Chen M."/>
        </authorList>
    </citation>
    <scope>NUCLEOTIDE SEQUENCE [LARGE SCALE GENOMIC DNA]</scope>
    <source>
        <strain evidence="1">cv. IRGC 101232</strain>
    </source>
</reference>
<evidence type="ECO:0000313" key="1">
    <source>
        <dbReference type="EnsemblPlants" id="OB10G13330.1"/>
    </source>
</evidence>
<reference evidence="1" key="2">
    <citation type="submission" date="2013-04" db="UniProtKB">
        <authorList>
            <consortium name="EnsemblPlants"/>
        </authorList>
    </citation>
    <scope>IDENTIFICATION</scope>
</reference>